<comment type="caution">
    <text evidence="2">The sequence shown here is derived from an EMBL/GenBank/DDBJ whole genome shotgun (WGS) entry which is preliminary data.</text>
</comment>
<name>A0A9D1ERZ4_9FIRM</name>
<sequence length="166" mass="19610">MASFRKVVKDYQDELRNGIAWVAFWREGRSWNADYFYLDPDDYLKPEDRIRLEEIYKQDPSAVILNGYYCGQLAENMSVDELATGVRHHYVNGYNGIKEFIETFDDRLPLEKVEKGKATAHTIGIPFIEKYYKSEEEIDLYAYDGNMSVEDFELRLHKNENEGKKR</sequence>
<evidence type="ECO:0000259" key="1">
    <source>
        <dbReference type="Pfam" id="PF18828"/>
    </source>
</evidence>
<accession>A0A9D1ERZ4</accession>
<dbReference type="Pfam" id="PF18828">
    <property type="entry name" value="LPD15"/>
    <property type="match status" value="1"/>
</dbReference>
<protein>
    <recommendedName>
        <fullName evidence="1">Large polyvalent-protein-associated domain-containing protein</fullName>
    </recommendedName>
</protein>
<organism evidence="2 3">
    <name type="scientific">Candidatus Limivivens intestinipullorum</name>
    <dbReference type="NCBI Taxonomy" id="2840858"/>
    <lineage>
        <taxon>Bacteria</taxon>
        <taxon>Bacillati</taxon>
        <taxon>Bacillota</taxon>
        <taxon>Clostridia</taxon>
        <taxon>Lachnospirales</taxon>
        <taxon>Lachnospiraceae</taxon>
        <taxon>Lachnospiraceae incertae sedis</taxon>
        <taxon>Candidatus Limivivens</taxon>
    </lineage>
</organism>
<evidence type="ECO:0000313" key="2">
    <source>
        <dbReference type="EMBL" id="HIS30853.1"/>
    </source>
</evidence>
<feature type="domain" description="Large polyvalent-protein-associated" evidence="1">
    <location>
        <begin position="2"/>
        <end position="100"/>
    </location>
</feature>
<dbReference type="InterPro" id="IPR040512">
    <property type="entry name" value="LPD15"/>
</dbReference>
<reference evidence="2" key="1">
    <citation type="submission" date="2020-10" db="EMBL/GenBank/DDBJ databases">
        <authorList>
            <person name="Gilroy R."/>
        </authorList>
    </citation>
    <scope>NUCLEOTIDE SEQUENCE</scope>
    <source>
        <strain evidence="2">CHK190-19873</strain>
    </source>
</reference>
<gene>
    <name evidence="2" type="ORF">IAB44_04780</name>
</gene>
<dbReference type="EMBL" id="DVIQ01000024">
    <property type="protein sequence ID" value="HIS30853.1"/>
    <property type="molecule type" value="Genomic_DNA"/>
</dbReference>
<reference evidence="2" key="2">
    <citation type="journal article" date="2021" name="PeerJ">
        <title>Extensive microbial diversity within the chicken gut microbiome revealed by metagenomics and culture.</title>
        <authorList>
            <person name="Gilroy R."/>
            <person name="Ravi A."/>
            <person name="Getino M."/>
            <person name="Pursley I."/>
            <person name="Horton D.L."/>
            <person name="Alikhan N.F."/>
            <person name="Baker D."/>
            <person name="Gharbi K."/>
            <person name="Hall N."/>
            <person name="Watson M."/>
            <person name="Adriaenssens E.M."/>
            <person name="Foster-Nyarko E."/>
            <person name="Jarju S."/>
            <person name="Secka A."/>
            <person name="Antonio M."/>
            <person name="Oren A."/>
            <person name="Chaudhuri R.R."/>
            <person name="La Ragione R."/>
            <person name="Hildebrand F."/>
            <person name="Pallen M.J."/>
        </authorList>
    </citation>
    <scope>NUCLEOTIDE SEQUENCE</scope>
    <source>
        <strain evidence="2">CHK190-19873</strain>
    </source>
</reference>
<dbReference type="Proteomes" id="UP000823935">
    <property type="component" value="Unassembled WGS sequence"/>
</dbReference>
<dbReference type="AlphaFoldDB" id="A0A9D1ERZ4"/>
<evidence type="ECO:0000313" key="3">
    <source>
        <dbReference type="Proteomes" id="UP000823935"/>
    </source>
</evidence>
<proteinExistence type="predicted"/>